<evidence type="ECO:0000256" key="3">
    <source>
        <dbReference type="ARBA" id="ARBA00022475"/>
    </source>
</evidence>
<evidence type="ECO:0000256" key="6">
    <source>
        <dbReference type="ARBA" id="ARBA00023136"/>
    </source>
</evidence>
<feature type="transmembrane region" description="Helical" evidence="8">
    <location>
        <begin position="429"/>
        <end position="456"/>
    </location>
</feature>
<comment type="caution">
    <text evidence="9">The sequence shown here is derived from an EMBL/GenBank/DDBJ whole genome shotgun (WGS) entry which is preliminary data.</text>
</comment>
<keyword evidence="3" id="KW-1003">Cell membrane</keyword>
<dbReference type="EMBL" id="JBHSLV010000008">
    <property type="protein sequence ID" value="MFC5391921.1"/>
    <property type="molecule type" value="Genomic_DNA"/>
</dbReference>
<feature type="transmembrane region" description="Helical" evidence="8">
    <location>
        <begin position="79"/>
        <end position="100"/>
    </location>
</feature>
<feature type="transmembrane region" description="Helical" evidence="8">
    <location>
        <begin position="353"/>
        <end position="376"/>
    </location>
</feature>
<organism evidence="9 10">
    <name type="scientific">Bosea vestrisii</name>
    <dbReference type="NCBI Taxonomy" id="151416"/>
    <lineage>
        <taxon>Bacteria</taxon>
        <taxon>Pseudomonadati</taxon>
        <taxon>Pseudomonadota</taxon>
        <taxon>Alphaproteobacteria</taxon>
        <taxon>Hyphomicrobiales</taxon>
        <taxon>Boseaceae</taxon>
        <taxon>Bosea</taxon>
    </lineage>
</organism>
<name>A0ABW0H615_9HYPH</name>
<evidence type="ECO:0000256" key="5">
    <source>
        <dbReference type="ARBA" id="ARBA00022989"/>
    </source>
</evidence>
<evidence type="ECO:0000256" key="8">
    <source>
        <dbReference type="SAM" id="Phobius"/>
    </source>
</evidence>
<keyword evidence="5 8" id="KW-1133">Transmembrane helix</keyword>
<feature type="transmembrane region" description="Helical" evidence="8">
    <location>
        <begin position="205"/>
        <end position="225"/>
    </location>
</feature>
<dbReference type="InterPro" id="IPR050833">
    <property type="entry name" value="Poly_Biosynth_Transport"/>
</dbReference>
<sequence length="481" mass="50711">MIDPIDRVRAPTGKRHGQPAGADDLPTAPAEDAEMAAQLALTRVSLAKDLIGPASTAATPRAALSSLTQKTGFRDGAMLALRFVQARLLSVWGLLLAAALCPPKVFADFAIFAALANFISIAVLLRFEAVFFQNNDRLRLGRAFRLAVATGVVFLAVAAITTLFTAAQGWILRGFGALFLISLASRAAIRLLLAEATAEGDFATIGNSNIVQALLQPGMMILLIWPLGPTALALFAADAFGHAATACYLAWRRRGSLLRLMHPARWSLTELAAAGWQWRSSPTFLLPSALLSFGFSAAPLLALPLSSNPVLAAHVALATRLLDMPAQMFGAVTTPLVMSDLRKHRGLDQQKRARLLTLGMVAIVGALFTTIAFVAVATDEFLLSGTKWGGVGEVMAIMALFYGCGALVGPLQEMGAFSSRPQSQMTANAIALAAAAIVIWGFGSLSPAVLAAIGLISLGRLLLHLRLTWTAIGQQRAVGVA</sequence>
<feature type="transmembrane region" description="Helical" evidence="8">
    <location>
        <begin position="146"/>
        <end position="164"/>
    </location>
</feature>
<feature type="transmembrane region" description="Helical" evidence="8">
    <location>
        <begin position="106"/>
        <end position="125"/>
    </location>
</feature>
<evidence type="ECO:0000313" key="10">
    <source>
        <dbReference type="Proteomes" id="UP001596104"/>
    </source>
</evidence>
<dbReference type="PANTHER" id="PTHR30250:SF10">
    <property type="entry name" value="LIPOPOLYSACCHARIDE BIOSYNTHESIS PROTEIN WZXC"/>
    <property type="match status" value="1"/>
</dbReference>
<evidence type="ECO:0000256" key="2">
    <source>
        <dbReference type="ARBA" id="ARBA00007430"/>
    </source>
</evidence>
<evidence type="ECO:0000313" key="9">
    <source>
        <dbReference type="EMBL" id="MFC5391921.1"/>
    </source>
</evidence>
<evidence type="ECO:0000256" key="1">
    <source>
        <dbReference type="ARBA" id="ARBA00004651"/>
    </source>
</evidence>
<dbReference type="PANTHER" id="PTHR30250">
    <property type="entry name" value="PST FAMILY PREDICTED COLANIC ACID TRANSPORTER"/>
    <property type="match status" value="1"/>
</dbReference>
<feature type="transmembrane region" description="Helical" evidence="8">
    <location>
        <begin position="388"/>
        <end position="408"/>
    </location>
</feature>
<keyword evidence="4 8" id="KW-0812">Transmembrane</keyword>
<evidence type="ECO:0008006" key="11">
    <source>
        <dbReference type="Google" id="ProtNLM"/>
    </source>
</evidence>
<accession>A0ABW0H615</accession>
<evidence type="ECO:0000256" key="7">
    <source>
        <dbReference type="SAM" id="MobiDB-lite"/>
    </source>
</evidence>
<feature type="region of interest" description="Disordered" evidence="7">
    <location>
        <begin position="1"/>
        <end position="27"/>
    </location>
</feature>
<feature type="transmembrane region" description="Helical" evidence="8">
    <location>
        <begin position="170"/>
        <end position="193"/>
    </location>
</feature>
<comment type="subcellular location">
    <subcellularLocation>
        <location evidence="1">Cell membrane</location>
        <topology evidence="1">Multi-pass membrane protein</topology>
    </subcellularLocation>
</comment>
<gene>
    <name evidence="9" type="ORF">ACFPPC_04615</name>
</gene>
<keyword evidence="6 8" id="KW-0472">Membrane</keyword>
<comment type="similarity">
    <text evidence="2">Belongs to the polysaccharide synthase family.</text>
</comment>
<proteinExistence type="inferred from homology"/>
<reference evidence="10" key="1">
    <citation type="journal article" date="2019" name="Int. J. Syst. Evol. Microbiol.">
        <title>The Global Catalogue of Microorganisms (GCM) 10K type strain sequencing project: providing services to taxonomists for standard genome sequencing and annotation.</title>
        <authorList>
            <consortium name="The Broad Institute Genomics Platform"/>
            <consortium name="The Broad Institute Genome Sequencing Center for Infectious Disease"/>
            <person name="Wu L."/>
            <person name="Ma J."/>
        </authorList>
    </citation>
    <scope>NUCLEOTIDE SEQUENCE [LARGE SCALE GENOMIC DNA]</scope>
    <source>
        <strain evidence="10">CGMCC 1.16326</strain>
    </source>
</reference>
<dbReference type="RefSeq" id="WP_377006678.1">
    <property type="nucleotide sequence ID" value="NZ_JBHSLV010000008.1"/>
</dbReference>
<dbReference type="Proteomes" id="UP001596104">
    <property type="component" value="Unassembled WGS sequence"/>
</dbReference>
<protein>
    <recommendedName>
        <fullName evidence="11">O-antigen/teichoic acid export membrane protein</fullName>
    </recommendedName>
</protein>
<evidence type="ECO:0000256" key="4">
    <source>
        <dbReference type="ARBA" id="ARBA00022692"/>
    </source>
</evidence>
<keyword evidence="10" id="KW-1185">Reference proteome</keyword>
<feature type="transmembrane region" description="Helical" evidence="8">
    <location>
        <begin position="231"/>
        <end position="251"/>
    </location>
</feature>